<dbReference type="Gene3D" id="3.30.2130.30">
    <property type="match status" value="1"/>
</dbReference>
<keyword evidence="3 9" id="KW-0820">tRNA-binding</keyword>
<dbReference type="InterPro" id="IPR050102">
    <property type="entry name" value="tRNA_sulfurtransferase_ThiI"/>
</dbReference>
<dbReference type="InterPro" id="IPR054173">
    <property type="entry name" value="ThiI_fer"/>
</dbReference>
<keyword evidence="12" id="KW-1185">Reference proteome</keyword>
<dbReference type="InterPro" id="IPR020536">
    <property type="entry name" value="ThiI_AANH"/>
</dbReference>
<reference evidence="11 12" key="1">
    <citation type="submission" date="2019-03" db="EMBL/GenBank/DDBJ databases">
        <title>Genomic Encyclopedia of Archaeal and Bacterial Type Strains, Phase II (KMG-II): from individual species to whole genera.</title>
        <authorList>
            <person name="Goeker M."/>
        </authorList>
    </citation>
    <scope>NUCLEOTIDE SEQUENCE [LARGE SCALE GENOMIC DNA]</scope>
    <source>
        <strain evidence="11 12">ATCC 700618</strain>
    </source>
</reference>
<comment type="caution">
    <text evidence="11">The sequence shown here is derived from an EMBL/GenBank/DDBJ whole genome shotgun (WGS) entry which is preliminary data.</text>
</comment>
<dbReference type="GO" id="GO:0009229">
    <property type="term" value="P:thiamine diphosphate biosynthetic process"/>
    <property type="evidence" value="ECO:0007669"/>
    <property type="project" value="UniProtKB-UniRule"/>
</dbReference>
<comment type="catalytic activity">
    <reaction evidence="9">
        <text>[ThiS sulfur-carrier protein]-C-terminal Gly-Gly-AMP + S-sulfanyl-L-cysteinyl-[cysteine desulfurase] + AH2 = [ThiS sulfur-carrier protein]-C-terminal-Gly-aminoethanethioate + L-cysteinyl-[cysteine desulfurase] + A + AMP + 2 H(+)</text>
        <dbReference type="Rhea" id="RHEA:43340"/>
        <dbReference type="Rhea" id="RHEA-COMP:12157"/>
        <dbReference type="Rhea" id="RHEA-COMP:12158"/>
        <dbReference type="Rhea" id="RHEA-COMP:12910"/>
        <dbReference type="Rhea" id="RHEA-COMP:19908"/>
        <dbReference type="ChEBI" id="CHEBI:13193"/>
        <dbReference type="ChEBI" id="CHEBI:15378"/>
        <dbReference type="ChEBI" id="CHEBI:17499"/>
        <dbReference type="ChEBI" id="CHEBI:29950"/>
        <dbReference type="ChEBI" id="CHEBI:61963"/>
        <dbReference type="ChEBI" id="CHEBI:90618"/>
        <dbReference type="ChEBI" id="CHEBI:232372"/>
        <dbReference type="ChEBI" id="CHEBI:456215"/>
    </reaction>
</comment>
<dbReference type="InterPro" id="IPR049962">
    <property type="entry name" value="THUMP_ThiI"/>
</dbReference>
<dbReference type="NCBIfam" id="TIGR00342">
    <property type="entry name" value="tRNA uracil 4-sulfurtransferase ThiI"/>
    <property type="match status" value="1"/>
</dbReference>
<dbReference type="GO" id="GO:0000049">
    <property type="term" value="F:tRNA binding"/>
    <property type="evidence" value="ECO:0007669"/>
    <property type="project" value="UniProtKB-UniRule"/>
</dbReference>
<protein>
    <recommendedName>
        <fullName evidence="9">Probable tRNA sulfurtransferase</fullName>
        <ecNumber evidence="9">2.8.1.4</ecNumber>
    </recommendedName>
    <alternativeName>
        <fullName evidence="9">Sulfur carrier protein ThiS sulfurtransferase</fullName>
    </alternativeName>
    <alternativeName>
        <fullName evidence="9">Thiamine biosynthesis protein ThiI</fullName>
    </alternativeName>
    <alternativeName>
        <fullName evidence="9">tRNA 4-thiouridine synthase</fullName>
    </alternativeName>
</protein>
<comment type="function">
    <text evidence="9">Catalyzes the ATP-dependent transfer of a sulfur to tRNA to produce 4-thiouridine in position 8 of tRNAs, which functions as a near-UV photosensor. Also catalyzes the transfer of sulfur to the sulfur carrier protein ThiS, forming ThiS-thiocarboxylate. This is a step in the synthesis of thiazole, in the thiamine biosynthesis pathway. The sulfur is donated as persulfide by IscS.</text>
</comment>
<dbReference type="PANTHER" id="PTHR43209">
    <property type="entry name" value="TRNA SULFURTRANSFERASE"/>
    <property type="match status" value="1"/>
</dbReference>
<dbReference type="GO" id="GO:0004810">
    <property type="term" value="F:CCA tRNA nucleotidyltransferase activity"/>
    <property type="evidence" value="ECO:0007669"/>
    <property type="project" value="InterPro"/>
</dbReference>
<keyword evidence="2 9" id="KW-0963">Cytoplasm</keyword>
<evidence type="ECO:0000256" key="9">
    <source>
        <dbReference type="HAMAP-Rule" id="MF_00021"/>
    </source>
</evidence>
<sequence>MEIKYNKILIRYGELVLKGRNRKLFTRQLKNNVENILKTKAISQYDRMFVEYKEEYLEKLKYIPGIKSYSPVIELEKDLSLIEPVIDQFYNPKYKTFRVSARRNDKNFYKTSNEINLYFGSYILKKYPLEVNLKKFDWEIIIEIRHDAIYVIMEHYESLVGGLPVNSSGRTIHLLSGGFDSPVAAINMMKRGIKVVFLAFITPPHTDQGTINKLYDLAKVFSKYQGKTKLYLSNYTELMNYLSLMSDQSYKINLMRRSFVRIASLLAKIEKSLILSTGENLGQVASQTIESLHTISEQSKYEILRPLITENKQDIINLSQKYGTHDISIKQCAESCELFAPDRPVIKPTVKRAYELEQELEEIPNLEKEVFENLELIEFE</sequence>
<dbReference type="SUPFAM" id="SSF52402">
    <property type="entry name" value="Adenine nucleotide alpha hydrolases-like"/>
    <property type="match status" value="1"/>
</dbReference>
<accession>A0A4R6ICE6</accession>
<organism evidence="11 12">
    <name type="scientific">Mycoplasma testudineum</name>
    <dbReference type="NCBI Taxonomy" id="244584"/>
    <lineage>
        <taxon>Bacteria</taxon>
        <taxon>Bacillati</taxon>
        <taxon>Mycoplasmatota</taxon>
        <taxon>Mollicutes</taxon>
        <taxon>Mycoplasmataceae</taxon>
        <taxon>Mycoplasma</taxon>
    </lineage>
</organism>
<dbReference type="GO" id="GO:0005829">
    <property type="term" value="C:cytosol"/>
    <property type="evidence" value="ECO:0007669"/>
    <property type="project" value="TreeGrafter"/>
</dbReference>
<dbReference type="AlphaFoldDB" id="A0A4R6ICE6"/>
<keyword evidence="8 9" id="KW-0784">Thiamine biosynthesis</keyword>
<evidence type="ECO:0000256" key="8">
    <source>
        <dbReference type="ARBA" id="ARBA00022977"/>
    </source>
</evidence>
<comment type="caution">
    <text evidence="9">Lacks conserved residue(s) required for the propagation of feature annotation.</text>
</comment>
<gene>
    <name evidence="9" type="primary">thiI</name>
    <name evidence="11" type="ORF">EI74_0563</name>
</gene>
<dbReference type="PANTHER" id="PTHR43209:SF1">
    <property type="entry name" value="TRNA SULFURTRANSFERASE"/>
    <property type="match status" value="1"/>
</dbReference>
<dbReference type="InterPro" id="IPR049961">
    <property type="entry name" value="ThiI_N"/>
</dbReference>
<dbReference type="GO" id="GO:0009228">
    <property type="term" value="P:thiamine biosynthetic process"/>
    <property type="evidence" value="ECO:0007669"/>
    <property type="project" value="UniProtKB-KW"/>
</dbReference>
<comment type="similarity">
    <text evidence="9">Belongs to the ThiI family.</text>
</comment>
<dbReference type="EC" id="2.8.1.4" evidence="9"/>
<dbReference type="HAMAP" id="MF_00021">
    <property type="entry name" value="ThiI"/>
    <property type="match status" value="1"/>
</dbReference>
<dbReference type="Pfam" id="PF22025">
    <property type="entry name" value="ThiI_fer"/>
    <property type="match status" value="1"/>
</dbReference>
<evidence type="ECO:0000256" key="2">
    <source>
        <dbReference type="ARBA" id="ARBA00022490"/>
    </source>
</evidence>
<feature type="binding site" evidence="9">
    <location>
        <position position="278"/>
    </location>
    <ligand>
        <name>ATP</name>
        <dbReference type="ChEBI" id="CHEBI:30616"/>
    </ligand>
</feature>
<evidence type="ECO:0000256" key="3">
    <source>
        <dbReference type="ARBA" id="ARBA00022555"/>
    </source>
</evidence>
<feature type="binding site" evidence="9">
    <location>
        <begin position="174"/>
        <end position="175"/>
    </location>
    <ligand>
        <name>ATP</name>
        <dbReference type="ChEBI" id="CHEBI:30616"/>
    </ligand>
</feature>
<dbReference type="PROSITE" id="PS51165">
    <property type="entry name" value="THUMP"/>
    <property type="match status" value="1"/>
</dbReference>
<evidence type="ECO:0000256" key="7">
    <source>
        <dbReference type="ARBA" id="ARBA00022884"/>
    </source>
</evidence>
<evidence type="ECO:0000313" key="12">
    <source>
        <dbReference type="Proteomes" id="UP000295518"/>
    </source>
</evidence>
<comment type="pathway">
    <text evidence="9">Cofactor biosynthesis; thiamine diphosphate biosynthesis.</text>
</comment>
<dbReference type="InterPro" id="IPR004114">
    <property type="entry name" value="THUMP_dom"/>
</dbReference>
<dbReference type="OrthoDB" id="9773948at2"/>
<dbReference type="GO" id="GO:0005524">
    <property type="term" value="F:ATP binding"/>
    <property type="evidence" value="ECO:0007669"/>
    <property type="project" value="UniProtKB-UniRule"/>
</dbReference>
<dbReference type="InterPro" id="IPR014729">
    <property type="entry name" value="Rossmann-like_a/b/a_fold"/>
</dbReference>
<feature type="binding site" evidence="9">
    <location>
        <position position="287"/>
    </location>
    <ligand>
        <name>ATP</name>
        <dbReference type="ChEBI" id="CHEBI:30616"/>
    </ligand>
</feature>
<dbReference type="SMART" id="SM00981">
    <property type="entry name" value="THUMP"/>
    <property type="match status" value="1"/>
</dbReference>
<evidence type="ECO:0000256" key="4">
    <source>
        <dbReference type="ARBA" id="ARBA00022679"/>
    </source>
</evidence>
<comment type="catalytic activity">
    <reaction evidence="9">
        <text>[ThiI sulfur-carrier protein]-S-sulfanyl-L-cysteine + a uridine in tRNA + 2 reduced [2Fe-2S]-[ferredoxin] + ATP + H(+) = [ThiI sulfur-carrier protein]-L-cysteine + a 4-thiouridine in tRNA + 2 oxidized [2Fe-2S]-[ferredoxin] + AMP + diphosphate</text>
        <dbReference type="Rhea" id="RHEA:24176"/>
        <dbReference type="Rhea" id="RHEA-COMP:10000"/>
        <dbReference type="Rhea" id="RHEA-COMP:10001"/>
        <dbReference type="Rhea" id="RHEA-COMP:13337"/>
        <dbReference type="Rhea" id="RHEA-COMP:13338"/>
        <dbReference type="Rhea" id="RHEA-COMP:13339"/>
        <dbReference type="Rhea" id="RHEA-COMP:13340"/>
        <dbReference type="ChEBI" id="CHEBI:15378"/>
        <dbReference type="ChEBI" id="CHEBI:29950"/>
        <dbReference type="ChEBI" id="CHEBI:30616"/>
        <dbReference type="ChEBI" id="CHEBI:33019"/>
        <dbReference type="ChEBI" id="CHEBI:33737"/>
        <dbReference type="ChEBI" id="CHEBI:33738"/>
        <dbReference type="ChEBI" id="CHEBI:61963"/>
        <dbReference type="ChEBI" id="CHEBI:65315"/>
        <dbReference type="ChEBI" id="CHEBI:136798"/>
        <dbReference type="ChEBI" id="CHEBI:456215"/>
        <dbReference type="EC" id="2.8.1.4"/>
    </reaction>
</comment>
<evidence type="ECO:0000256" key="1">
    <source>
        <dbReference type="ARBA" id="ARBA00004496"/>
    </source>
</evidence>
<dbReference type="GO" id="GO:0002937">
    <property type="term" value="P:tRNA 4-thiouridine biosynthesis"/>
    <property type="evidence" value="ECO:0007669"/>
    <property type="project" value="TreeGrafter"/>
</dbReference>
<comment type="subcellular location">
    <subcellularLocation>
        <location evidence="1 9">Cytoplasm</location>
    </subcellularLocation>
</comment>
<dbReference type="Pfam" id="PF02926">
    <property type="entry name" value="THUMP"/>
    <property type="match status" value="1"/>
</dbReference>
<dbReference type="GO" id="GO:0140741">
    <property type="term" value="F:tRNA-uracil-4 sulfurtransferase activity"/>
    <property type="evidence" value="ECO:0007669"/>
    <property type="project" value="UniProtKB-EC"/>
</dbReference>
<dbReference type="UniPathway" id="UPA00060"/>
<dbReference type="Pfam" id="PF02568">
    <property type="entry name" value="ThiI"/>
    <property type="match status" value="1"/>
</dbReference>
<keyword evidence="7 9" id="KW-0694">RNA-binding</keyword>
<evidence type="ECO:0000259" key="10">
    <source>
        <dbReference type="PROSITE" id="PS51165"/>
    </source>
</evidence>
<dbReference type="Proteomes" id="UP000295518">
    <property type="component" value="Unassembled WGS sequence"/>
</dbReference>
<evidence type="ECO:0000256" key="5">
    <source>
        <dbReference type="ARBA" id="ARBA00022741"/>
    </source>
</evidence>
<name>A0A4R6ICE6_9MOLU</name>
<dbReference type="GO" id="GO:0052837">
    <property type="term" value="P:thiazole biosynthetic process"/>
    <property type="evidence" value="ECO:0007669"/>
    <property type="project" value="TreeGrafter"/>
</dbReference>
<dbReference type="EMBL" id="SNWN01000012">
    <property type="protein sequence ID" value="TDO19923.1"/>
    <property type="molecule type" value="Genomic_DNA"/>
</dbReference>
<dbReference type="CDD" id="cd01712">
    <property type="entry name" value="PPase_ThiI"/>
    <property type="match status" value="1"/>
</dbReference>
<feature type="binding site" evidence="9">
    <location>
        <position position="256"/>
    </location>
    <ligand>
        <name>ATP</name>
        <dbReference type="ChEBI" id="CHEBI:30616"/>
    </ligand>
</feature>
<dbReference type="RefSeq" id="WP_094254724.1">
    <property type="nucleotide sequence ID" value="NZ_NNCE01000004.1"/>
</dbReference>
<keyword evidence="6 9" id="KW-0067">ATP-binding</keyword>
<evidence type="ECO:0000313" key="11">
    <source>
        <dbReference type="EMBL" id="TDO19923.1"/>
    </source>
</evidence>
<evidence type="ECO:0000256" key="6">
    <source>
        <dbReference type="ARBA" id="ARBA00022840"/>
    </source>
</evidence>
<dbReference type="SUPFAM" id="SSF143437">
    <property type="entry name" value="THUMP domain-like"/>
    <property type="match status" value="1"/>
</dbReference>
<keyword evidence="4 9" id="KW-0808">Transferase</keyword>
<dbReference type="InterPro" id="IPR003720">
    <property type="entry name" value="tRNA_STrfase"/>
</dbReference>
<feature type="domain" description="THUMP" evidence="10">
    <location>
        <begin position="54"/>
        <end position="155"/>
    </location>
</feature>
<dbReference type="Gene3D" id="3.40.50.620">
    <property type="entry name" value="HUPs"/>
    <property type="match status" value="1"/>
</dbReference>
<dbReference type="CDD" id="cd11716">
    <property type="entry name" value="THUMP_ThiI"/>
    <property type="match status" value="1"/>
</dbReference>
<proteinExistence type="inferred from homology"/>
<keyword evidence="5 9" id="KW-0547">Nucleotide-binding</keyword>